<comment type="caution">
    <text evidence="1">The sequence shown here is derived from an EMBL/GenBank/DDBJ whole genome shotgun (WGS) entry which is preliminary data.</text>
</comment>
<name>A0ACB5TDA0_AMBMO</name>
<proteinExistence type="predicted"/>
<accession>A0ACB5TDA0</accession>
<gene>
    <name evidence="1" type="ORF">Amon02_000781800</name>
</gene>
<evidence type="ECO:0000313" key="1">
    <source>
        <dbReference type="EMBL" id="GME85945.1"/>
    </source>
</evidence>
<keyword evidence="2" id="KW-1185">Reference proteome</keyword>
<organism evidence="1 2">
    <name type="scientific">Ambrosiozyma monospora</name>
    <name type="common">Yeast</name>
    <name type="synonym">Endomycopsis monosporus</name>
    <dbReference type="NCBI Taxonomy" id="43982"/>
    <lineage>
        <taxon>Eukaryota</taxon>
        <taxon>Fungi</taxon>
        <taxon>Dikarya</taxon>
        <taxon>Ascomycota</taxon>
        <taxon>Saccharomycotina</taxon>
        <taxon>Pichiomycetes</taxon>
        <taxon>Pichiales</taxon>
        <taxon>Pichiaceae</taxon>
        <taxon>Ambrosiozyma</taxon>
    </lineage>
</organism>
<reference evidence="1" key="1">
    <citation type="submission" date="2023-04" db="EMBL/GenBank/DDBJ databases">
        <title>Ambrosiozyma monospora NBRC 10751.</title>
        <authorList>
            <person name="Ichikawa N."/>
            <person name="Sato H."/>
            <person name="Tonouchi N."/>
        </authorList>
    </citation>
    <scope>NUCLEOTIDE SEQUENCE</scope>
    <source>
        <strain evidence="1">NBRC 10751</strain>
    </source>
</reference>
<dbReference type="Proteomes" id="UP001165064">
    <property type="component" value="Unassembled WGS sequence"/>
</dbReference>
<evidence type="ECO:0000313" key="2">
    <source>
        <dbReference type="Proteomes" id="UP001165064"/>
    </source>
</evidence>
<protein>
    <submittedName>
        <fullName evidence="1">Unnamed protein product</fullName>
    </submittedName>
</protein>
<sequence>MSAIDALVRKANKATITLVIFNNNIDAKTNFVFSSASTRSVTCKPEVIHGLTMLTEEQSSIISSKTTDISGNPLKIVGVGKLILLLKSTTGELKSVSITIWYAPSCLNCIGNELFSLLDFEGTREGSSFAWTSPITNDRQLAPLLNYGVTCIPKEYIIKVNKSPLNHRASFARNSIDYHVFDVYTDGACKHNQSSGQRRGGVGVFFGDDDPRNVSKPLGPGVTNQIAELAAVQEALSIIINTDLNKAME</sequence>
<dbReference type="EMBL" id="BSXS01006694">
    <property type="protein sequence ID" value="GME85945.1"/>
    <property type="molecule type" value="Genomic_DNA"/>
</dbReference>